<dbReference type="GO" id="GO:0043025">
    <property type="term" value="C:neuronal cell body"/>
    <property type="evidence" value="ECO:0007669"/>
    <property type="project" value="TreeGrafter"/>
</dbReference>
<evidence type="ECO:0000313" key="4">
    <source>
        <dbReference type="Proteomes" id="UP000887574"/>
    </source>
</evidence>
<protein>
    <submittedName>
        <fullName evidence="5">SWIM-type domain-containing protein</fullName>
    </submittedName>
</protein>
<dbReference type="AlphaFoldDB" id="A0A915E694"/>
<evidence type="ECO:0000259" key="3">
    <source>
        <dbReference type="PROSITE" id="PS50966"/>
    </source>
</evidence>
<dbReference type="GO" id="GO:0030424">
    <property type="term" value="C:axon"/>
    <property type="evidence" value="ECO:0007669"/>
    <property type="project" value="TreeGrafter"/>
</dbReference>
<dbReference type="Pfam" id="PF06579">
    <property type="entry name" value="Ly-6_related"/>
    <property type="match status" value="1"/>
</dbReference>
<name>A0A915E694_9BILA</name>
<dbReference type="GO" id="GO:1990834">
    <property type="term" value="P:response to odorant"/>
    <property type="evidence" value="ECO:0007669"/>
    <property type="project" value="TreeGrafter"/>
</dbReference>
<keyword evidence="1" id="KW-0863">Zinc-finger</keyword>
<dbReference type="GO" id="GO:0008270">
    <property type="term" value="F:zinc ion binding"/>
    <property type="evidence" value="ECO:0007669"/>
    <property type="project" value="UniProtKB-KW"/>
</dbReference>
<reference evidence="5" key="1">
    <citation type="submission" date="2022-11" db="UniProtKB">
        <authorList>
            <consortium name="WormBaseParasite"/>
        </authorList>
    </citation>
    <scope>IDENTIFICATION</scope>
</reference>
<dbReference type="WBParaSite" id="jg26216">
    <property type="protein sequence ID" value="jg26216"/>
    <property type="gene ID" value="jg26216"/>
</dbReference>
<keyword evidence="1" id="KW-0479">Metal-binding</keyword>
<evidence type="ECO:0000313" key="5">
    <source>
        <dbReference type="WBParaSite" id="jg26216"/>
    </source>
</evidence>
<accession>A0A915E694</accession>
<dbReference type="GO" id="GO:0042048">
    <property type="term" value="P:olfactory behavior"/>
    <property type="evidence" value="ECO:0007669"/>
    <property type="project" value="TreeGrafter"/>
</dbReference>
<dbReference type="Proteomes" id="UP000887574">
    <property type="component" value="Unplaced"/>
</dbReference>
<dbReference type="InterPro" id="IPR007527">
    <property type="entry name" value="Znf_SWIM"/>
</dbReference>
<organism evidence="4 5">
    <name type="scientific">Ditylenchus dipsaci</name>
    <dbReference type="NCBI Taxonomy" id="166011"/>
    <lineage>
        <taxon>Eukaryota</taxon>
        <taxon>Metazoa</taxon>
        <taxon>Ecdysozoa</taxon>
        <taxon>Nematoda</taxon>
        <taxon>Chromadorea</taxon>
        <taxon>Rhabditida</taxon>
        <taxon>Tylenchina</taxon>
        <taxon>Tylenchomorpha</taxon>
        <taxon>Sphaerularioidea</taxon>
        <taxon>Anguinidae</taxon>
        <taxon>Anguininae</taxon>
        <taxon>Ditylenchus</taxon>
    </lineage>
</organism>
<evidence type="ECO:0000256" key="2">
    <source>
        <dbReference type="SAM" id="MobiDB-lite"/>
    </source>
</evidence>
<dbReference type="PROSITE" id="PS50966">
    <property type="entry name" value="ZF_SWIM"/>
    <property type="match status" value="1"/>
</dbReference>
<keyword evidence="4" id="KW-1185">Reference proteome</keyword>
<evidence type="ECO:0000256" key="1">
    <source>
        <dbReference type="PROSITE-ProRule" id="PRU00325"/>
    </source>
</evidence>
<feature type="domain" description="SWIM-type" evidence="3">
    <location>
        <begin position="213"/>
        <end position="246"/>
    </location>
</feature>
<sequence length="264" mass="30409">MLLTVAPKSSFSKSKRSFGEQLHIRHGSYNHAVREEPLPYPLSNYYDQVDEVRPSMPPPPDREEDVYESSDLAEPSNSRLNGFKEELVRQELWGENDHKRVIPIRDTAKCFSCMSKFYEAVWPALASVYKRPMNFTDKCNEDILEARSVPVSHCPTICVGMWEEITVGGVKIRGHIRGCMDDLLHNGFNQTIVAWYRWMARDSCREYRKRELFKLPVTQSDESSIHLCTCYADHCNHAASLQLLPPIYKVLLLLHLSALLLFCS</sequence>
<dbReference type="PANTHER" id="PTHR34722:SF1">
    <property type="entry name" value="HOMOLOG OF ODR-2 (TWO)"/>
    <property type="match status" value="1"/>
</dbReference>
<proteinExistence type="predicted"/>
<dbReference type="InterPro" id="IPR010558">
    <property type="entry name" value="Ly-6-related"/>
</dbReference>
<feature type="region of interest" description="Disordered" evidence="2">
    <location>
        <begin position="50"/>
        <end position="78"/>
    </location>
</feature>
<dbReference type="PANTHER" id="PTHR34722">
    <property type="entry name" value="HOMOLOG OF ODR-2 (TWO)-RELATED"/>
    <property type="match status" value="1"/>
</dbReference>
<keyword evidence="1" id="KW-0862">Zinc</keyword>